<dbReference type="EMBL" id="AAOT01000001">
    <property type="protein sequence ID" value="EAR52954.1"/>
    <property type="molecule type" value="Genomic_DNA"/>
</dbReference>
<evidence type="ECO:0000313" key="3">
    <source>
        <dbReference type="Proteomes" id="UP000003635"/>
    </source>
</evidence>
<protein>
    <submittedName>
        <fullName evidence="2">Cobaltochelatase</fullName>
    </submittedName>
</protein>
<keyword evidence="3" id="KW-1185">Reference proteome</keyword>
<feature type="compositionally biased region" description="Basic and acidic residues" evidence="1">
    <location>
        <begin position="1"/>
        <end position="19"/>
    </location>
</feature>
<dbReference type="RefSeq" id="WP_007255688.1">
    <property type="nucleotide sequence ID" value="NZ_CH724107.1"/>
</dbReference>
<name>Q2CK35_OCEGH</name>
<sequence>MSDKHDKSAGDKRLDRPQEPQEDFAADETGNKPVRGPENIDGGKTEREKHHPKGPPPEA</sequence>
<evidence type="ECO:0000256" key="1">
    <source>
        <dbReference type="SAM" id="MobiDB-lite"/>
    </source>
</evidence>
<reference evidence="2 3" key="1">
    <citation type="journal article" date="2010" name="J. Bacteriol.">
        <title>Genome sequences of Oceanicola granulosus HTCC2516(T) and Oceanicola batsensis HTCC2597(TDelta).</title>
        <authorList>
            <person name="Thrash J.C."/>
            <person name="Cho J.C."/>
            <person name="Vergin K.L."/>
            <person name="Giovannoni S.J."/>
        </authorList>
    </citation>
    <scope>NUCLEOTIDE SEQUENCE [LARGE SCALE GENOMIC DNA]</scope>
    <source>
        <strain evidence="3">ATCC BAA-861 / DSM 15982 / KCTC 12143 / HTCC2516</strain>
    </source>
</reference>
<gene>
    <name evidence="2" type="ORF">OG2516_10841</name>
</gene>
<accession>Q2CK35</accession>
<organism evidence="2 3">
    <name type="scientific">Oceanicola granulosus (strain ATCC BAA-861 / DSM 15982 / KCTC 12143 / HTCC2516)</name>
    <dbReference type="NCBI Taxonomy" id="314256"/>
    <lineage>
        <taxon>Bacteria</taxon>
        <taxon>Pseudomonadati</taxon>
        <taxon>Pseudomonadota</taxon>
        <taxon>Alphaproteobacteria</taxon>
        <taxon>Rhodobacterales</taxon>
        <taxon>Roseobacteraceae</taxon>
        <taxon>Oceanicola</taxon>
    </lineage>
</organism>
<dbReference type="HOGENOM" id="CLU_2956029_0_0_5"/>
<comment type="caution">
    <text evidence="2">The sequence shown here is derived from an EMBL/GenBank/DDBJ whole genome shotgun (WGS) entry which is preliminary data.</text>
</comment>
<feature type="region of interest" description="Disordered" evidence="1">
    <location>
        <begin position="1"/>
        <end position="59"/>
    </location>
</feature>
<dbReference type="Proteomes" id="UP000003635">
    <property type="component" value="Unassembled WGS sequence"/>
</dbReference>
<proteinExistence type="predicted"/>
<dbReference type="OrthoDB" id="10010685at2"/>
<evidence type="ECO:0000313" key="2">
    <source>
        <dbReference type="EMBL" id="EAR52954.1"/>
    </source>
</evidence>
<dbReference type="AlphaFoldDB" id="Q2CK35"/>